<dbReference type="Gene3D" id="3.90.1310.10">
    <property type="entry name" value="Penicillin-binding protein 2a (Domain 2)"/>
    <property type="match status" value="1"/>
</dbReference>
<dbReference type="SUPFAM" id="SSF56601">
    <property type="entry name" value="beta-lactamase/transpeptidase-like"/>
    <property type="match status" value="1"/>
</dbReference>
<accession>A0A6J6NHU6</accession>
<dbReference type="GO" id="GO:0008658">
    <property type="term" value="F:penicillin binding"/>
    <property type="evidence" value="ECO:0007669"/>
    <property type="project" value="InterPro"/>
</dbReference>
<dbReference type="Pfam" id="PF21922">
    <property type="entry name" value="PBP_dimer_2"/>
    <property type="match status" value="1"/>
</dbReference>
<dbReference type="AlphaFoldDB" id="A0A6J6NHU6"/>
<dbReference type="InterPro" id="IPR054120">
    <property type="entry name" value="PBPA_dimer"/>
</dbReference>
<gene>
    <name evidence="3" type="ORF">UFOPK2399_00183</name>
</gene>
<protein>
    <submittedName>
        <fullName evidence="3">Unannotated protein</fullName>
    </submittedName>
</protein>
<dbReference type="GO" id="GO:0005886">
    <property type="term" value="C:plasma membrane"/>
    <property type="evidence" value="ECO:0007669"/>
    <property type="project" value="TreeGrafter"/>
</dbReference>
<feature type="domain" description="Penicillin binding protein A dimerisation" evidence="2">
    <location>
        <begin position="52"/>
        <end position="140"/>
    </location>
</feature>
<reference evidence="3" key="1">
    <citation type="submission" date="2020-05" db="EMBL/GenBank/DDBJ databases">
        <authorList>
            <person name="Chiriac C."/>
            <person name="Salcher M."/>
            <person name="Ghai R."/>
            <person name="Kavagutti S V."/>
        </authorList>
    </citation>
    <scope>NUCLEOTIDE SEQUENCE</scope>
</reference>
<dbReference type="GO" id="GO:0071555">
    <property type="term" value="P:cell wall organization"/>
    <property type="evidence" value="ECO:0007669"/>
    <property type="project" value="TreeGrafter"/>
</dbReference>
<dbReference type="Pfam" id="PF00905">
    <property type="entry name" value="Transpeptidase"/>
    <property type="match status" value="1"/>
</dbReference>
<dbReference type="PANTHER" id="PTHR30627">
    <property type="entry name" value="PEPTIDOGLYCAN D,D-TRANSPEPTIDASE"/>
    <property type="match status" value="1"/>
</dbReference>
<sequence>MNRQISAVALAALVLLAALIVGTTYWQTWAASGLATRQDNEIQRVAQFEIKRGLILAADGKTVLATNSSQTLGGQKLFFRRYPTHGFASQAIGYSTQSRSRAGLERSLNSYLTASDANLGSIFSTLGDRLKGTTITGNNVVLTLNVKAQKVAESMLQGVCGAAVAWNPQTGGIYAMASTPTYDPNLIETPKGYAAIQATKAPCSPAAPLLNRATQGLYPPGSTFKTITAAAALDSGTYTPSSTFIDPGYCTVYGKKVSNALDQNGPERYGKVSLVTAYQHSINAVFCNIGLKLGGGAILEEARKFGFYSVPPLETPSEARSASGLYDHSTLFTPKNPDTDIDAGRLAFGQERMLVTPLQMAMVAGAIANDGVIMRPHLLKEVVGADGSTIVKVKPEPYRQATSPETAQAIRDMMVAVVQAGTGTRAQIPGVTVGGKTGTAETGVDHVYDAWFIFFAPAENPTIAGAVVVESQLNGFGGSVSAPIAKAIMQAILPSPSNTNP</sequence>
<name>A0A6J6NHU6_9ZZZZ</name>
<organism evidence="3">
    <name type="scientific">freshwater metagenome</name>
    <dbReference type="NCBI Taxonomy" id="449393"/>
    <lineage>
        <taxon>unclassified sequences</taxon>
        <taxon>metagenomes</taxon>
        <taxon>ecological metagenomes</taxon>
    </lineage>
</organism>
<dbReference type="PANTHER" id="PTHR30627:SF24">
    <property type="entry name" value="PENICILLIN-BINDING PROTEIN 4B"/>
    <property type="match status" value="1"/>
</dbReference>
<dbReference type="Gene3D" id="3.40.710.10">
    <property type="entry name" value="DD-peptidase/beta-lactamase superfamily"/>
    <property type="match status" value="1"/>
</dbReference>
<proteinExistence type="predicted"/>
<dbReference type="EMBL" id="CAEZXP010000001">
    <property type="protein sequence ID" value="CAB4684488.1"/>
    <property type="molecule type" value="Genomic_DNA"/>
</dbReference>
<feature type="domain" description="Penicillin-binding protein transpeptidase" evidence="1">
    <location>
        <begin position="161"/>
        <end position="490"/>
    </location>
</feature>
<evidence type="ECO:0000313" key="3">
    <source>
        <dbReference type="EMBL" id="CAB4684488.1"/>
    </source>
</evidence>
<dbReference type="GO" id="GO:0071972">
    <property type="term" value="F:peptidoglycan L,D-transpeptidase activity"/>
    <property type="evidence" value="ECO:0007669"/>
    <property type="project" value="TreeGrafter"/>
</dbReference>
<dbReference type="InterPro" id="IPR050515">
    <property type="entry name" value="Beta-lactam/transpept"/>
</dbReference>
<evidence type="ECO:0000259" key="2">
    <source>
        <dbReference type="Pfam" id="PF21922"/>
    </source>
</evidence>
<dbReference type="InterPro" id="IPR001460">
    <property type="entry name" value="PCN-bd_Tpept"/>
</dbReference>
<evidence type="ECO:0000259" key="1">
    <source>
        <dbReference type="Pfam" id="PF00905"/>
    </source>
</evidence>
<dbReference type="InterPro" id="IPR012338">
    <property type="entry name" value="Beta-lactam/transpept-like"/>
</dbReference>